<keyword evidence="1" id="KW-0175">Coiled coil</keyword>
<dbReference type="EMBL" id="JANTQA010000023">
    <property type="protein sequence ID" value="KAJ3444309.1"/>
    <property type="molecule type" value="Genomic_DNA"/>
</dbReference>
<organism evidence="2 3">
    <name type="scientific">Anaeramoeba flamelloides</name>
    <dbReference type="NCBI Taxonomy" id="1746091"/>
    <lineage>
        <taxon>Eukaryota</taxon>
        <taxon>Metamonada</taxon>
        <taxon>Anaeramoebidae</taxon>
        <taxon>Anaeramoeba</taxon>
    </lineage>
</organism>
<reference evidence="2" key="1">
    <citation type="submission" date="2022-08" db="EMBL/GenBank/DDBJ databases">
        <title>Novel sulphate-reducing endosymbionts in the free-living metamonad Anaeramoeba.</title>
        <authorList>
            <person name="Jerlstrom-Hultqvist J."/>
            <person name="Cepicka I."/>
            <person name="Gallot-Lavallee L."/>
            <person name="Salas-Leiva D."/>
            <person name="Curtis B.A."/>
            <person name="Zahonova K."/>
            <person name="Pipaliya S."/>
            <person name="Dacks J."/>
            <person name="Roger A.J."/>
        </authorList>
    </citation>
    <scope>NUCLEOTIDE SEQUENCE</scope>
    <source>
        <strain evidence="2">Busselton2</strain>
    </source>
</reference>
<protein>
    <submittedName>
        <fullName evidence="2">Uncharacterized protein</fullName>
    </submittedName>
</protein>
<feature type="coiled-coil region" evidence="1">
    <location>
        <begin position="204"/>
        <end position="235"/>
    </location>
</feature>
<accession>A0AAV7ZWN8</accession>
<dbReference type="Proteomes" id="UP001146793">
    <property type="component" value="Unassembled WGS sequence"/>
</dbReference>
<name>A0AAV7ZWN8_9EUKA</name>
<evidence type="ECO:0000256" key="1">
    <source>
        <dbReference type="SAM" id="Coils"/>
    </source>
</evidence>
<proteinExistence type="predicted"/>
<evidence type="ECO:0000313" key="3">
    <source>
        <dbReference type="Proteomes" id="UP001146793"/>
    </source>
</evidence>
<comment type="caution">
    <text evidence="2">The sequence shown here is derived from an EMBL/GenBank/DDBJ whole genome shotgun (WGS) entry which is preliminary data.</text>
</comment>
<evidence type="ECO:0000313" key="2">
    <source>
        <dbReference type="EMBL" id="KAJ3444309.1"/>
    </source>
</evidence>
<dbReference type="AlphaFoldDB" id="A0AAV7ZWN8"/>
<gene>
    <name evidence="2" type="ORF">M0812_10162</name>
</gene>
<sequence length="657" mass="76504">MEFIQDTTKTKGNIDFIGLYFEFAIFLFDNYEDNAIINPQKIQEEFNATLPLFITKRLKNEIPYLIQIFIQTHLLSNEKSTKKKQLLILNKSWRPVIENIKHRNKIRSFENLSQEDQQEIEDLKQRSSQRKSKTISMLSVLVLNELRNGIISRDLISQNTGFARQRICTVLSVFKALGIVKETGTRRTLRVVLNKNKLRNISSIFEQTKRIRNLRERKKKLFEKTQDLLNRLEQVHIKNNRLLDLEIQKSCLNKIRFQLNRKMNHKLKIKKQQRRVSKIQIPNLKKRQSCQKDNSESNCSAINNGHLRKNNEKTQTQTQLLQKTNSIDPNVMTNLFAQEQLTNKEFPSVDEKTGIKNFQRQNRNDHQKNPKTTIIKKKKKKFKKKMKSRKAKIILKKLSNFDANNSSNNNNTGTNLTPIPNNMSINNFNMKLESNFTLPQACNKKQIKKPTLKISTKLIRETFNPNLIPTQISPLIRDDNMNIRLSSPFFEIDLAKENFNTLINFEDTFDFQSTISPILPNINPFTDSKIPSFSMKKSENKLKNPPTTTTASIPNELLNSFTQPPAINNINSSMQSPYVFLNSPPLCTKINQNKQKMYQQSSNIYQSHNQKNTLLSPRLKNGLMGQNLKNDNSQFKTPYFINKQLPDLAKLIGSDYK</sequence>